<evidence type="ECO:0000256" key="15">
    <source>
        <dbReference type="SAM" id="MobiDB-lite"/>
    </source>
</evidence>
<dbReference type="EMBL" id="JAIFTH010000479">
    <property type="protein sequence ID" value="KAG9509433.1"/>
    <property type="molecule type" value="Genomic_DNA"/>
</dbReference>
<evidence type="ECO:0000256" key="2">
    <source>
        <dbReference type="ARBA" id="ARBA00001946"/>
    </source>
</evidence>
<dbReference type="Proteomes" id="UP000825002">
    <property type="component" value="Unassembled WGS sequence"/>
</dbReference>
<dbReference type="SMART" id="SM00044">
    <property type="entry name" value="CYCc"/>
    <property type="match status" value="1"/>
</dbReference>
<dbReference type="PROSITE" id="PS00452">
    <property type="entry name" value="GUANYLATE_CYCLASE_1"/>
    <property type="match status" value="1"/>
</dbReference>
<keyword evidence="11" id="KW-0115">cAMP biosynthesis</keyword>
<feature type="non-terminal residue" evidence="17">
    <location>
        <position position="212"/>
    </location>
</feature>
<dbReference type="SUPFAM" id="SSF55073">
    <property type="entry name" value="Nucleotide cyclase"/>
    <property type="match status" value="1"/>
</dbReference>
<evidence type="ECO:0000256" key="5">
    <source>
        <dbReference type="ARBA" id="ARBA00022692"/>
    </source>
</evidence>
<evidence type="ECO:0000256" key="10">
    <source>
        <dbReference type="ARBA" id="ARBA00022989"/>
    </source>
</evidence>
<evidence type="ECO:0000313" key="18">
    <source>
        <dbReference type="Proteomes" id="UP000825002"/>
    </source>
</evidence>
<evidence type="ECO:0000256" key="7">
    <source>
        <dbReference type="ARBA" id="ARBA00022741"/>
    </source>
</evidence>
<keyword evidence="10" id="KW-1133">Transmembrane helix</keyword>
<feature type="region of interest" description="Disordered" evidence="15">
    <location>
        <begin position="144"/>
        <end position="212"/>
    </location>
</feature>
<comment type="subcellular location">
    <subcellularLocation>
        <location evidence="3">Membrane</location>
        <topology evidence="3">Multi-pass membrane protein</topology>
    </subcellularLocation>
</comment>
<evidence type="ECO:0000256" key="4">
    <source>
        <dbReference type="ARBA" id="ARBA00012201"/>
    </source>
</evidence>
<evidence type="ECO:0000256" key="9">
    <source>
        <dbReference type="ARBA" id="ARBA00022842"/>
    </source>
</evidence>
<dbReference type="EC" id="4.6.1.1" evidence="4"/>
<comment type="cofactor">
    <cofactor evidence="2">
        <name>Mg(2+)</name>
        <dbReference type="ChEBI" id="CHEBI:18420"/>
    </cofactor>
</comment>
<feature type="compositionally biased region" description="Polar residues" evidence="15">
    <location>
        <begin position="169"/>
        <end position="181"/>
    </location>
</feature>
<dbReference type="Pfam" id="PF00211">
    <property type="entry name" value="Guanylate_cyc"/>
    <property type="match status" value="1"/>
</dbReference>
<reference evidence="17 18" key="1">
    <citation type="submission" date="2020-10" db="EMBL/GenBank/DDBJ databases">
        <authorList>
            <person name="Klimov P.B."/>
            <person name="Dyachkov S.M."/>
            <person name="Chetverikov P.E."/>
        </authorList>
    </citation>
    <scope>NUCLEOTIDE SEQUENCE [LARGE SCALE GENOMIC DNA]</scope>
    <source>
        <strain evidence="17">BMOC 18-1129-001#AD2665</strain>
        <tissue evidence="17">Entire mites</tissue>
    </source>
</reference>
<dbReference type="PANTHER" id="PTHR45627:SF12">
    <property type="entry name" value="ADENYLATE CYCLASE TYPE 2"/>
    <property type="match status" value="1"/>
</dbReference>
<keyword evidence="6" id="KW-0479">Metal-binding</keyword>
<keyword evidence="13 14" id="KW-0456">Lyase</keyword>
<evidence type="ECO:0000313" key="17">
    <source>
        <dbReference type="EMBL" id="KAG9509433.1"/>
    </source>
</evidence>
<name>A0ABQ7S7N2_9ACAR</name>
<feature type="compositionally biased region" description="Basic and acidic residues" evidence="15">
    <location>
        <begin position="201"/>
        <end position="212"/>
    </location>
</feature>
<accession>A0ABQ7S7N2</accession>
<dbReference type="InterPro" id="IPR029787">
    <property type="entry name" value="Nucleotide_cyclase"/>
</dbReference>
<evidence type="ECO:0000256" key="1">
    <source>
        <dbReference type="ARBA" id="ARBA00001593"/>
    </source>
</evidence>
<keyword evidence="9" id="KW-0460">Magnesium</keyword>
<organism evidence="17 18">
    <name type="scientific">Fragariocoptes setiger</name>
    <dbReference type="NCBI Taxonomy" id="1670756"/>
    <lineage>
        <taxon>Eukaryota</taxon>
        <taxon>Metazoa</taxon>
        <taxon>Ecdysozoa</taxon>
        <taxon>Arthropoda</taxon>
        <taxon>Chelicerata</taxon>
        <taxon>Arachnida</taxon>
        <taxon>Acari</taxon>
        <taxon>Acariformes</taxon>
        <taxon>Trombidiformes</taxon>
        <taxon>Prostigmata</taxon>
        <taxon>Eupodina</taxon>
        <taxon>Eriophyoidea</taxon>
        <taxon>Phytoptidae</taxon>
        <taxon>Fragariocoptes</taxon>
    </lineage>
</organism>
<dbReference type="PROSITE" id="PS50125">
    <property type="entry name" value="GUANYLATE_CYCLASE_2"/>
    <property type="match status" value="1"/>
</dbReference>
<proteinExistence type="inferred from homology"/>
<evidence type="ECO:0000256" key="11">
    <source>
        <dbReference type="ARBA" id="ARBA00022998"/>
    </source>
</evidence>
<sequence length="212" mass="22538">TLDREPTSEPYNMLASGDTSETEITNVVSMVCFATALMENLMRINRDAFQEFRLRVGIAVGPVIAGVVGASKPQYDIWGDTVNVASRLESGGILGRIQVTERVARILVADDAFPVECRGPIEVKGKGRMVTYLVCTPFDGAASATTPNVGRAGGGGGTGVQNSRRSKLSRQSQHVTHNTTGADDGSIDGRSLSLISDNDDSIEHNNGDHDNC</sequence>
<evidence type="ECO:0000256" key="12">
    <source>
        <dbReference type="ARBA" id="ARBA00023136"/>
    </source>
</evidence>
<feature type="non-terminal residue" evidence="17">
    <location>
        <position position="1"/>
    </location>
</feature>
<protein>
    <recommendedName>
        <fullName evidence="4">adenylate cyclase</fullName>
        <ecNumber evidence="4">4.6.1.1</ecNumber>
    </recommendedName>
</protein>
<evidence type="ECO:0000259" key="16">
    <source>
        <dbReference type="PROSITE" id="PS50125"/>
    </source>
</evidence>
<evidence type="ECO:0000256" key="8">
    <source>
        <dbReference type="ARBA" id="ARBA00022840"/>
    </source>
</evidence>
<dbReference type="CDD" id="cd07302">
    <property type="entry name" value="CHD"/>
    <property type="match status" value="1"/>
</dbReference>
<keyword evidence="7" id="KW-0547">Nucleotide-binding</keyword>
<dbReference type="InterPro" id="IPR018297">
    <property type="entry name" value="A/G_cyclase_CS"/>
</dbReference>
<comment type="catalytic activity">
    <reaction evidence="1">
        <text>ATP = 3',5'-cyclic AMP + diphosphate</text>
        <dbReference type="Rhea" id="RHEA:15389"/>
        <dbReference type="ChEBI" id="CHEBI:30616"/>
        <dbReference type="ChEBI" id="CHEBI:33019"/>
        <dbReference type="ChEBI" id="CHEBI:58165"/>
        <dbReference type="EC" id="4.6.1.1"/>
    </reaction>
</comment>
<dbReference type="Gene3D" id="3.30.70.1230">
    <property type="entry name" value="Nucleotide cyclase"/>
    <property type="match status" value="1"/>
</dbReference>
<dbReference type="PANTHER" id="PTHR45627">
    <property type="entry name" value="ADENYLATE CYCLASE TYPE 1"/>
    <property type="match status" value="1"/>
</dbReference>
<comment type="caution">
    <text evidence="17">The sequence shown here is derived from an EMBL/GenBank/DDBJ whole genome shotgun (WGS) entry which is preliminary data.</text>
</comment>
<keyword evidence="5" id="KW-0812">Transmembrane</keyword>
<dbReference type="InterPro" id="IPR001054">
    <property type="entry name" value="A/G_cyclase"/>
</dbReference>
<keyword evidence="18" id="KW-1185">Reference proteome</keyword>
<evidence type="ECO:0000256" key="3">
    <source>
        <dbReference type="ARBA" id="ARBA00004141"/>
    </source>
</evidence>
<keyword evidence="12" id="KW-0472">Membrane</keyword>
<evidence type="ECO:0000256" key="14">
    <source>
        <dbReference type="RuleBase" id="RU000405"/>
    </source>
</evidence>
<evidence type="ECO:0000256" key="13">
    <source>
        <dbReference type="ARBA" id="ARBA00023239"/>
    </source>
</evidence>
<evidence type="ECO:0000256" key="6">
    <source>
        <dbReference type="ARBA" id="ARBA00022723"/>
    </source>
</evidence>
<feature type="domain" description="Guanylate cyclase" evidence="16">
    <location>
        <begin position="13"/>
        <end position="89"/>
    </location>
</feature>
<comment type="similarity">
    <text evidence="14">Belongs to the adenylyl cyclase class-4/guanylyl cyclase family.</text>
</comment>
<keyword evidence="8" id="KW-0067">ATP-binding</keyword>
<gene>
    <name evidence="17" type="primary">Ac76E</name>
    <name evidence="17" type="ORF">GZH46_02050</name>
</gene>